<dbReference type="Pfam" id="PF10536">
    <property type="entry name" value="PMD"/>
    <property type="match status" value="1"/>
</dbReference>
<evidence type="ECO:0000256" key="1">
    <source>
        <dbReference type="SAM" id="MobiDB-lite"/>
    </source>
</evidence>
<sequence length="561" mass="62319">MSTSIIVVGGCEGDKPVQQPLSDAPSIPPPVSSYAKGRARGVRGGRRVRKPRRVACSSKVIPLGGEPCLEEAEGENSGSRRRKASKKVLEDDLTPEERAIPDTPLLHNLGKHPSVYARAGRGALTQNLNFRGAWPTAVGLYRQAHDQYKALFAAAGFGDFLKIDAVHIPLTYLVALMERWFSETNTLHLPCCEIGPTPLDWTMITGLRFQGKCITMNPEYEMSRALELLGVGPEAVTEGKIRLSNITPTMEEVKVAPATDGAKAILFRRLFLYFLGSCFFSNNRSVINHELVQFLEQIEEVGSYDWGAITYAAFLAGMRRKFWAFEYLNIFRPNIAIGDVFPRAIRWSRPRTFSSADFSDFVATRCQLDYIDEAQVTWQPYLGSTEFGSTAMLSTKLLAGKRVPFSSVDTWEYYLGERCRRQLGLSCRVPLPPPEKMHGTNAVAPEDAIGVGRSADDLVMDERVEYASWFAAHSIGRIVDVSRFLGGLTVGSKVLAHWMSTHHPNMMLIPQSEYEAMAEARDAAIAECMKLREELARAKGHSKGETLTSTKAQVRLMSDEE</sequence>
<proteinExistence type="predicted"/>
<accession>A0A5B7ALD1</accession>
<dbReference type="GO" id="GO:0010073">
    <property type="term" value="P:meristem maintenance"/>
    <property type="evidence" value="ECO:0007669"/>
    <property type="project" value="InterPro"/>
</dbReference>
<dbReference type="PANTHER" id="PTHR46033">
    <property type="entry name" value="PROTEIN MAIN-LIKE 2"/>
    <property type="match status" value="1"/>
</dbReference>
<feature type="region of interest" description="Disordered" evidence="1">
    <location>
        <begin position="10"/>
        <end position="51"/>
    </location>
</feature>
<dbReference type="InterPro" id="IPR044824">
    <property type="entry name" value="MAIN-like"/>
</dbReference>
<organism evidence="3">
    <name type="scientific">Davidia involucrata</name>
    <name type="common">Dove tree</name>
    <dbReference type="NCBI Taxonomy" id="16924"/>
    <lineage>
        <taxon>Eukaryota</taxon>
        <taxon>Viridiplantae</taxon>
        <taxon>Streptophyta</taxon>
        <taxon>Embryophyta</taxon>
        <taxon>Tracheophyta</taxon>
        <taxon>Spermatophyta</taxon>
        <taxon>Magnoliopsida</taxon>
        <taxon>eudicotyledons</taxon>
        <taxon>Gunneridae</taxon>
        <taxon>Pentapetalae</taxon>
        <taxon>asterids</taxon>
        <taxon>Cornales</taxon>
        <taxon>Nyssaceae</taxon>
        <taxon>Davidia</taxon>
    </lineage>
</organism>
<gene>
    <name evidence="3" type="ORF">Din_026888</name>
</gene>
<feature type="region of interest" description="Disordered" evidence="1">
    <location>
        <begin position="70"/>
        <end position="103"/>
    </location>
</feature>
<protein>
    <recommendedName>
        <fullName evidence="2">Aminotransferase-like plant mobile domain-containing protein</fullName>
    </recommendedName>
</protein>
<feature type="domain" description="Aminotransferase-like plant mobile" evidence="2">
    <location>
        <begin position="156"/>
        <end position="433"/>
    </location>
</feature>
<dbReference type="EMBL" id="GHES01026888">
    <property type="protein sequence ID" value="MPA57447.1"/>
    <property type="molecule type" value="Transcribed_RNA"/>
</dbReference>
<reference evidence="3" key="1">
    <citation type="submission" date="2019-08" db="EMBL/GenBank/DDBJ databases">
        <title>Reference gene set and small RNA set construction with multiple tissues from Davidia involucrata Baill.</title>
        <authorList>
            <person name="Yang H."/>
            <person name="Zhou C."/>
            <person name="Li G."/>
            <person name="Wang J."/>
            <person name="Gao P."/>
            <person name="Wang M."/>
            <person name="Wang R."/>
            <person name="Zhao Y."/>
        </authorList>
    </citation>
    <scope>NUCLEOTIDE SEQUENCE</scope>
    <source>
        <tissue evidence="3">Mixed with DoveR01_LX</tissue>
    </source>
</reference>
<feature type="region of interest" description="Disordered" evidence="1">
    <location>
        <begin position="539"/>
        <end position="561"/>
    </location>
</feature>
<feature type="compositionally biased region" description="Basic and acidic residues" evidence="1">
    <location>
        <begin position="87"/>
        <end position="100"/>
    </location>
</feature>
<dbReference type="PANTHER" id="PTHR46033:SF8">
    <property type="entry name" value="PROTEIN MAINTENANCE OF MERISTEMS-LIKE"/>
    <property type="match status" value="1"/>
</dbReference>
<dbReference type="InterPro" id="IPR019557">
    <property type="entry name" value="AminoTfrase-like_pln_mobile"/>
</dbReference>
<dbReference type="AlphaFoldDB" id="A0A5B7ALD1"/>
<feature type="compositionally biased region" description="Basic residues" evidence="1">
    <location>
        <begin position="37"/>
        <end position="51"/>
    </location>
</feature>
<name>A0A5B7ALD1_DAVIN</name>
<evidence type="ECO:0000259" key="2">
    <source>
        <dbReference type="Pfam" id="PF10536"/>
    </source>
</evidence>
<evidence type="ECO:0000313" key="3">
    <source>
        <dbReference type="EMBL" id="MPA57447.1"/>
    </source>
</evidence>